<dbReference type="SUPFAM" id="SSF88659">
    <property type="entry name" value="Sigma3 and sigma4 domains of RNA polymerase sigma factors"/>
    <property type="match status" value="1"/>
</dbReference>
<evidence type="ECO:0000256" key="5">
    <source>
        <dbReference type="ARBA" id="ARBA00023163"/>
    </source>
</evidence>
<keyword evidence="2" id="KW-0805">Transcription regulation</keyword>
<keyword evidence="3" id="KW-0731">Sigma factor</keyword>
<evidence type="ECO:0000256" key="2">
    <source>
        <dbReference type="ARBA" id="ARBA00023015"/>
    </source>
</evidence>
<dbReference type="Gene3D" id="1.10.1740.10">
    <property type="match status" value="1"/>
</dbReference>
<dbReference type="Pfam" id="PF08281">
    <property type="entry name" value="Sigma70_r4_2"/>
    <property type="match status" value="1"/>
</dbReference>
<evidence type="ECO:0000313" key="9">
    <source>
        <dbReference type="Proteomes" id="UP000607559"/>
    </source>
</evidence>
<organism evidence="8 9">
    <name type="scientific">Puia dinghuensis</name>
    <dbReference type="NCBI Taxonomy" id="1792502"/>
    <lineage>
        <taxon>Bacteria</taxon>
        <taxon>Pseudomonadati</taxon>
        <taxon>Bacteroidota</taxon>
        <taxon>Chitinophagia</taxon>
        <taxon>Chitinophagales</taxon>
        <taxon>Chitinophagaceae</taxon>
        <taxon>Puia</taxon>
    </lineage>
</organism>
<dbReference type="InterPro" id="IPR014284">
    <property type="entry name" value="RNA_pol_sigma-70_dom"/>
</dbReference>
<dbReference type="SUPFAM" id="SSF88946">
    <property type="entry name" value="Sigma2 domain of RNA polymerase sigma factors"/>
    <property type="match status" value="1"/>
</dbReference>
<dbReference type="InterPro" id="IPR013324">
    <property type="entry name" value="RNA_pol_sigma_r3/r4-like"/>
</dbReference>
<gene>
    <name evidence="8" type="ORF">GCM10011511_07190</name>
</gene>
<dbReference type="CDD" id="cd06171">
    <property type="entry name" value="Sigma70_r4"/>
    <property type="match status" value="1"/>
</dbReference>
<name>A0A8J2XQX9_9BACT</name>
<dbReference type="GO" id="GO:0003677">
    <property type="term" value="F:DNA binding"/>
    <property type="evidence" value="ECO:0007669"/>
    <property type="project" value="UniProtKB-KW"/>
</dbReference>
<dbReference type="InterPro" id="IPR013325">
    <property type="entry name" value="RNA_pol_sigma_r2"/>
</dbReference>
<keyword evidence="4" id="KW-0238">DNA-binding</keyword>
<dbReference type="InterPro" id="IPR039425">
    <property type="entry name" value="RNA_pol_sigma-70-like"/>
</dbReference>
<protein>
    <recommendedName>
        <fullName evidence="10">RNA polymerase sigma factor</fullName>
    </recommendedName>
</protein>
<evidence type="ECO:0008006" key="10">
    <source>
        <dbReference type="Google" id="ProtNLM"/>
    </source>
</evidence>
<feature type="domain" description="RNA polymerase sigma factor 70 region 4 type 2" evidence="7">
    <location>
        <begin position="111"/>
        <end position="163"/>
    </location>
</feature>
<keyword evidence="5" id="KW-0804">Transcription</keyword>
<reference evidence="8" key="2">
    <citation type="submission" date="2020-09" db="EMBL/GenBank/DDBJ databases">
        <authorList>
            <person name="Sun Q."/>
            <person name="Zhou Y."/>
        </authorList>
    </citation>
    <scope>NUCLEOTIDE SEQUENCE</scope>
    <source>
        <strain evidence="8">CGMCC 1.15448</strain>
    </source>
</reference>
<accession>A0A8J2XQX9</accession>
<feature type="domain" description="RNA polymerase sigma-70 region 2" evidence="6">
    <location>
        <begin position="15"/>
        <end position="83"/>
    </location>
</feature>
<dbReference type="Pfam" id="PF04542">
    <property type="entry name" value="Sigma70_r2"/>
    <property type="match status" value="1"/>
</dbReference>
<evidence type="ECO:0000259" key="7">
    <source>
        <dbReference type="Pfam" id="PF08281"/>
    </source>
</evidence>
<dbReference type="Gene3D" id="1.10.10.10">
    <property type="entry name" value="Winged helix-like DNA-binding domain superfamily/Winged helix DNA-binding domain"/>
    <property type="match status" value="1"/>
</dbReference>
<reference evidence="8" key="1">
    <citation type="journal article" date="2014" name="Int. J. Syst. Evol. Microbiol.">
        <title>Complete genome sequence of Corynebacterium casei LMG S-19264T (=DSM 44701T), isolated from a smear-ripened cheese.</title>
        <authorList>
            <consortium name="US DOE Joint Genome Institute (JGI-PGF)"/>
            <person name="Walter F."/>
            <person name="Albersmeier A."/>
            <person name="Kalinowski J."/>
            <person name="Ruckert C."/>
        </authorList>
    </citation>
    <scope>NUCLEOTIDE SEQUENCE</scope>
    <source>
        <strain evidence="8">CGMCC 1.15448</strain>
    </source>
</reference>
<evidence type="ECO:0000259" key="6">
    <source>
        <dbReference type="Pfam" id="PF04542"/>
    </source>
</evidence>
<dbReference type="Proteomes" id="UP000607559">
    <property type="component" value="Unassembled WGS sequence"/>
</dbReference>
<evidence type="ECO:0000256" key="3">
    <source>
        <dbReference type="ARBA" id="ARBA00023082"/>
    </source>
</evidence>
<sequence>MLLVKEGHLSELTVLFDRYHVALYRFFFHLTVDRAASEDLTQNLFYRVIRYRQSYEPSQGSFRSWIYRMARNVHFDFCKQEQKTPGRLTDPAETEDQIADRLTGYTEEQYLRLEEVLARLPVEQREILVLSRYQGLKYEEISRIKDISVAAIKVQVYRALKQLRTLYFKQQ</sequence>
<dbReference type="InterPro" id="IPR013249">
    <property type="entry name" value="RNA_pol_sigma70_r4_t2"/>
</dbReference>
<keyword evidence="9" id="KW-1185">Reference proteome</keyword>
<dbReference type="PANTHER" id="PTHR43133:SF8">
    <property type="entry name" value="RNA POLYMERASE SIGMA FACTOR HI_1459-RELATED"/>
    <property type="match status" value="1"/>
</dbReference>
<dbReference type="InterPro" id="IPR007627">
    <property type="entry name" value="RNA_pol_sigma70_r2"/>
</dbReference>
<comment type="caution">
    <text evidence="8">The sequence shown here is derived from an EMBL/GenBank/DDBJ whole genome shotgun (WGS) entry which is preliminary data.</text>
</comment>
<dbReference type="GO" id="GO:0006352">
    <property type="term" value="P:DNA-templated transcription initiation"/>
    <property type="evidence" value="ECO:0007669"/>
    <property type="project" value="InterPro"/>
</dbReference>
<evidence type="ECO:0000313" key="8">
    <source>
        <dbReference type="EMBL" id="GGA86690.1"/>
    </source>
</evidence>
<evidence type="ECO:0000256" key="4">
    <source>
        <dbReference type="ARBA" id="ARBA00023125"/>
    </source>
</evidence>
<dbReference type="EMBL" id="BMJC01000001">
    <property type="protein sequence ID" value="GGA86690.1"/>
    <property type="molecule type" value="Genomic_DNA"/>
</dbReference>
<comment type="similarity">
    <text evidence="1">Belongs to the sigma-70 factor family. ECF subfamily.</text>
</comment>
<dbReference type="NCBIfam" id="TIGR02937">
    <property type="entry name" value="sigma70-ECF"/>
    <property type="match status" value="1"/>
</dbReference>
<evidence type="ECO:0000256" key="1">
    <source>
        <dbReference type="ARBA" id="ARBA00010641"/>
    </source>
</evidence>
<dbReference type="PANTHER" id="PTHR43133">
    <property type="entry name" value="RNA POLYMERASE ECF-TYPE SIGMA FACTO"/>
    <property type="match status" value="1"/>
</dbReference>
<proteinExistence type="inferred from homology"/>
<dbReference type="InterPro" id="IPR036388">
    <property type="entry name" value="WH-like_DNA-bd_sf"/>
</dbReference>
<dbReference type="AlphaFoldDB" id="A0A8J2XQX9"/>
<dbReference type="GO" id="GO:0016987">
    <property type="term" value="F:sigma factor activity"/>
    <property type="evidence" value="ECO:0007669"/>
    <property type="project" value="UniProtKB-KW"/>
</dbReference>